<reference evidence="11 12" key="1">
    <citation type="submission" date="2020-01" db="EMBL/GenBank/DDBJ databases">
        <title>Identification and distribution of gene clusters putatively required for synthesis of sphingolipid metabolism inhibitors in phylogenetically diverse species of the filamentous fungus Fusarium.</title>
        <authorList>
            <person name="Kim H.-S."/>
            <person name="Busman M."/>
            <person name="Brown D.W."/>
            <person name="Divon H."/>
            <person name="Uhlig S."/>
            <person name="Proctor R.H."/>
        </authorList>
    </citation>
    <scope>NUCLEOTIDE SEQUENCE [LARGE SCALE GENOMIC DNA]</scope>
    <source>
        <strain evidence="11 12">NRRL 13308</strain>
    </source>
</reference>
<keyword evidence="4 9" id="KW-0808">Transferase</keyword>
<dbReference type="InterPro" id="IPR006001">
    <property type="entry name" value="Therm_gnt_kin"/>
</dbReference>
<dbReference type="PANTHER" id="PTHR43442:SF3">
    <property type="entry name" value="GLUCONOKINASE-RELATED"/>
    <property type="match status" value="1"/>
</dbReference>
<keyword evidence="6 9" id="KW-0418">Kinase</keyword>
<dbReference type="InterPro" id="IPR027417">
    <property type="entry name" value="P-loop_NTPase"/>
</dbReference>
<dbReference type="EC" id="2.7.1.12" evidence="3 9"/>
<dbReference type="AlphaFoldDB" id="A0A8H4NRZ6"/>
<dbReference type="GO" id="GO:0005737">
    <property type="term" value="C:cytoplasm"/>
    <property type="evidence" value="ECO:0007669"/>
    <property type="project" value="TreeGrafter"/>
</dbReference>
<dbReference type="GO" id="GO:0046316">
    <property type="term" value="F:gluconokinase activity"/>
    <property type="evidence" value="ECO:0007669"/>
    <property type="project" value="UniProtKB-EC"/>
</dbReference>
<evidence type="ECO:0000256" key="3">
    <source>
        <dbReference type="ARBA" id="ARBA00012054"/>
    </source>
</evidence>
<evidence type="ECO:0000256" key="4">
    <source>
        <dbReference type="ARBA" id="ARBA00022679"/>
    </source>
</evidence>
<comment type="caution">
    <text evidence="11">The sequence shown here is derived from an EMBL/GenBank/DDBJ whole genome shotgun (WGS) entry which is preliminary data.</text>
</comment>
<dbReference type="GO" id="GO:0005975">
    <property type="term" value="P:carbohydrate metabolic process"/>
    <property type="evidence" value="ECO:0007669"/>
    <property type="project" value="InterPro"/>
</dbReference>
<dbReference type="EMBL" id="JAADJF010000035">
    <property type="protein sequence ID" value="KAF4443013.1"/>
    <property type="molecule type" value="Genomic_DNA"/>
</dbReference>
<dbReference type="SUPFAM" id="SSF52540">
    <property type="entry name" value="P-loop containing nucleoside triphosphate hydrolases"/>
    <property type="match status" value="1"/>
</dbReference>
<proteinExistence type="inferred from homology"/>
<evidence type="ECO:0000256" key="8">
    <source>
        <dbReference type="ARBA" id="ARBA00048090"/>
    </source>
</evidence>
<keyword evidence="5 9" id="KW-0547">Nucleotide-binding</keyword>
<keyword evidence="12" id="KW-1185">Reference proteome</keyword>
<accession>A0A8H4NRZ6</accession>
<protein>
    <recommendedName>
        <fullName evidence="3 9">Gluconokinase</fullName>
        <ecNumber evidence="3 9">2.7.1.12</ecNumber>
    </recommendedName>
</protein>
<dbReference type="GO" id="GO:0005524">
    <property type="term" value="F:ATP binding"/>
    <property type="evidence" value="ECO:0007669"/>
    <property type="project" value="UniProtKB-KW"/>
</dbReference>
<evidence type="ECO:0000256" key="1">
    <source>
        <dbReference type="ARBA" id="ARBA00004875"/>
    </source>
</evidence>
<dbReference type="NCBIfam" id="TIGR01313">
    <property type="entry name" value="therm_gnt_kin"/>
    <property type="match status" value="1"/>
</dbReference>
<comment type="similarity">
    <text evidence="2 9">Belongs to the gluconokinase GntK/GntV family.</text>
</comment>
<keyword evidence="7 9" id="KW-0067">ATP-binding</keyword>
<evidence type="ECO:0000313" key="12">
    <source>
        <dbReference type="Proteomes" id="UP000536711"/>
    </source>
</evidence>
<dbReference type="OrthoDB" id="275177at2759"/>
<evidence type="ECO:0000256" key="6">
    <source>
        <dbReference type="ARBA" id="ARBA00022777"/>
    </source>
</evidence>
<comment type="pathway">
    <text evidence="1 9">Carbohydrate acid metabolism; D-gluconate degradation.</text>
</comment>
<dbReference type="UniPathway" id="UPA00792"/>
<comment type="catalytic activity">
    <reaction evidence="8 9">
        <text>D-gluconate + ATP = 6-phospho-D-gluconate + ADP + H(+)</text>
        <dbReference type="Rhea" id="RHEA:19433"/>
        <dbReference type="ChEBI" id="CHEBI:15378"/>
        <dbReference type="ChEBI" id="CHEBI:18391"/>
        <dbReference type="ChEBI" id="CHEBI:30616"/>
        <dbReference type="ChEBI" id="CHEBI:58759"/>
        <dbReference type="ChEBI" id="CHEBI:456216"/>
        <dbReference type="EC" id="2.7.1.12"/>
    </reaction>
</comment>
<evidence type="ECO:0000256" key="5">
    <source>
        <dbReference type="ARBA" id="ARBA00022741"/>
    </source>
</evidence>
<dbReference type="Pfam" id="PF13671">
    <property type="entry name" value="AAA_33"/>
    <property type="match status" value="1"/>
</dbReference>
<gene>
    <name evidence="11" type="ORF">FACUT_1565</name>
</gene>
<name>A0A8H4NRZ6_9HYPO</name>
<evidence type="ECO:0000256" key="7">
    <source>
        <dbReference type="ARBA" id="ARBA00022840"/>
    </source>
</evidence>
<evidence type="ECO:0000256" key="9">
    <source>
        <dbReference type="RuleBase" id="RU363066"/>
    </source>
</evidence>
<dbReference type="Proteomes" id="UP000536711">
    <property type="component" value="Unassembled WGS sequence"/>
</dbReference>
<feature type="region of interest" description="Disordered" evidence="10">
    <location>
        <begin position="235"/>
        <end position="254"/>
    </location>
</feature>
<sequence>MTSSQFNTKLVTIQHLKQREMQQQPQLDARKILQRPEVYKMSDLKKPETKPVPKGHRWILFVSAPTASGKTSVAKFIAEKLNLKFVEGDDFHPKTNIEKMSHGQPLTDQDRYGWLQALHEHATHHPIGPGTEHLVVTCSALKRQYRDMLREGSDKAGDLRVHFLHLDAPEEVLTKRAAARKGHFAGPALVHSQFEVLERPTEDEKDVLIVGVDQSVEDVQREALERVKELLDDDPAGDSLVVTDPTTNPPVSGLTMGEQTGSRIFHYLWSLPALSRISNSRWSVTEPMPPKQSLYLFAAVT</sequence>
<dbReference type="FunFam" id="3.40.50.300:FF:000522">
    <property type="entry name" value="Gluconokinase"/>
    <property type="match status" value="1"/>
</dbReference>
<organism evidence="11 12">
    <name type="scientific">Fusarium acutatum</name>
    <dbReference type="NCBI Taxonomy" id="78861"/>
    <lineage>
        <taxon>Eukaryota</taxon>
        <taxon>Fungi</taxon>
        <taxon>Dikarya</taxon>
        <taxon>Ascomycota</taxon>
        <taxon>Pezizomycotina</taxon>
        <taxon>Sordariomycetes</taxon>
        <taxon>Hypocreomycetidae</taxon>
        <taxon>Hypocreales</taxon>
        <taxon>Nectriaceae</taxon>
        <taxon>Fusarium</taxon>
        <taxon>Fusarium fujikuroi species complex</taxon>
    </lineage>
</organism>
<dbReference type="Gene3D" id="3.40.50.300">
    <property type="entry name" value="P-loop containing nucleotide triphosphate hydrolases"/>
    <property type="match status" value="1"/>
</dbReference>
<dbReference type="PANTHER" id="PTHR43442">
    <property type="entry name" value="GLUCONOKINASE-RELATED"/>
    <property type="match status" value="1"/>
</dbReference>
<evidence type="ECO:0000256" key="10">
    <source>
        <dbReference type="SAM" id="MobiDB-lite"/>
    </source>
</evidence>
<dbReference type="CDD" id="cd02021">
    <property type="entry name" value="GntK"/>
    <property type="match status" value="1"/>
</dbReference>
<evidence type="ECO:0000313" key="11">
    <source>
        <dbReference type="EMBL" id="KAF4443013.1"/>
    </source>
</evidence>
<evidence type="ECO:0000256" key="2">
    <source>
        <dbReference type="ARBA" id="ARBA00008420"/>
    </source>
</evidence>